<evidence type="ECO:0000256" key="6">
    <source>
        <dbReference type="ARBA" id="ARBA00023136"/>
    </source>
</evidence>
<evidence type="ECO:0000256" key="4">
    <source>
        <dbReference type="ARBA" id="ARBA00022692"/>
    </source>
</evidence>
<gene>
    <name evidence="13" type="ORF">KDX31_03260</name>
</gene>
<dbReference type="InterPro" id="IPR012910">
    <property type="entry name" value="Plug_dom"/>
</dbReference>
<dbReference type="InterPro" id="IPR010100">
    <property type="entry name" value="TonB-dep_Cu_rcpt"/>
</dbReference>
<comment type="similarity">
    <text evidence="8 9">Belongs to the TonB-dependent receptor family.</text>
</comment>
<dbReference type="EMBL" id="CP073344">
    <property type="protein sequence ID" value="UTW04050.1"/>
    <property type="molecule type" value="Genomic_DNA"/>
</dbReference>
<keyword evidence="2 8" id="KW-0813">Transport</keyword>
<protein>
    <submittedName>
        <fullName evidence="13">TonB-dependent copper receptor</fullName>
    </submittedName>
</protein>
<keyword evidence="4 8" id="KW-0812">Transmembrane</keyword>
<evidence type="ECO:0000256" key="8">
    <source>
        <dbReference type="PROSITE-ProRule" id="PRU01360"/>
    </source>
</evidence>
<dbReference type="Gene3D" id="2.40.170.20">
    <property type="entry name" value="TonB-dependent receptor, beta-barrel domain"/>
    <property type="match status" value="1"/>
</dbReference>
<proteinExistence type="inferred from homology"/>
<keyword evidence="5 9" id="KW-0798">TonB box</keyword>
<evidence type="ECO:0000256" key="10">
    <source>
        <dbReference type="SAM" id="SignalP"/>
    </source>
</evidence>
<keyword evidence="10" id="KW-0732">Signal</keyword>
<comment type="subcellular location">
    <subcellularLocation>
        <location evidence="1 8">Cell outer membrane</location>
        <topology evidence="1 8">Multi-pass membrane protein</topology>
    </subcellularLocation>
</comment>
<keyword evidence="3 8" id="KW-1134">Transmembrane beta strand</keyword>
<dbReference type="PANTHER" id="PTHR30069">
    <property type="entry name" value="TONB-DEPENDENT OUTER MEMBRANE RECEPTOR"/>
    <property type="match status" value="1"/>
</dbReference>
<feature type="domain" description="TonB-dependent receptor plug" evidence="12">
    <location>
        <begin position="47"/>
        <end position="140"/>
    </location>
</feature>
<name>A0ABY5GVM4_9GAMM</name>
<evidence type="ECO:0000256" key="5">
    <source>
        <dbReference type="ARBA" id="ARBA00023077"/>
    </source>
</evidence>
<dbReference type="Pfam" id="PF00593">
    <property type="entry name" value="TonB_dep_Rec_b-barrel"/>
    <property type="match status" value="1"/>
</dbReference>
<evidence type="ECO:0000313" key="14">
    <source>
        <dbReference type="Proteomes" id="UP001059950"/>
    </source>
</evidence>
<dbReference type="CDD" id="cd01347">
    <property type="entry name" value="ligand_gated_channel"/>
    <property type="match status" value="1"/>
</dbReference>
<keyword evidence="6 8" id="KW-0472">Membrane</keyword>
<evidence type="ECO:0000259" key="11">
    <source>
        <dbReference type="Pfam" id="PF00593"/>
    </source>
</evidence>
<evidence type="ECO:0000313" key="13">
    <source>
        <dbReference type="EMBL" id="UTW04050.1"/>
    </source>
</evidence>
<dbReference type="SUPFAM" id="SSF56935">
    <property type="entry name" value="Porins"/>
    <property type="match status" value="1"/>
</dbReference>
<evidence type="ECO:0000256" key="1">
    <source>
        <dbReference type="ARBA" id="ARBA00004571"/>
    </source>
</evidence>
<dbReference type="InterPro" id="IPR036942">
    <property type="entry name" value="Beta-barrel_TonB_sf"/>
</dbReference>
<organism evidence="13 14">
    <name type="scientific">Amphritea atlantica</name>
    <dbReference type="NCBI Taxonomy" id="355243"/>
    <lineage>
        <taxon>Bacteria</taxon>
        <taxon>Pseudomonadati</taxon>
        <taxon>Pseudomonadota</taxon>
        <taxon>Gammaproteobacteria</taxon>
        <taxon>Oceanospirillales</taxon>
        <taxon>Oceanospirillaceae</taxon>
        <taxon>Amphritea</taxon>
    </lineage>
</organism>
<dbReference type="Proteomes" id="UP001059950">
    <property type="component" value="Chromosome"/>
</dbReference>
<feature type="domain" description="TonB-dependent receptor-like beta-barrel" evidence="11">
    <location>
        <begin position="207"/>
        <end position="640"/>
    </location>
</feature>
<evidence type="ECO:0000256" key="9">
    <source>
        <dbReference type="RuleBase" id="RU003357"/>
    </source>
</evidence>
<feature type="chain" id="PRO_5046407607" evidence="10">
    <location>
        <begin position="21"/>
        <end position="677"/>
    </location>
</feature>
<keyword evidence="13" id="KW-0675">Receptor</keyword>
<dbReference type="InterPro" id="IPR037066">
    <property type="entry name" value="Plug_dom_sf"/>
</dbReference>
<reference evidence="13" key="1">
    <citation type="submission" date="2021-04" db="EMBL/GenBank/DDBJ databases">
        <title>Oceanospirillales bacteria with DddD are important DMSP degraders in coastal seawater.</title>
        <authorList>
            <person name="Liu J."/>
        </authorList>
    </citation>
    <scope>NUCLEOTIDE SEQUENCE</scope>
    <source>
        <strain evidence="13">GY6</strain>
    </source>
</reference>
<dbReference type="NCBIfam" id="TIGR01778">
    <property type="entry name" value="TonB-copper"/>
    <property type="match status" value="1"/>
</dbReference>
<dbReference type="Gene3D" id="2.170.130.10">
    <property type="entry name" value="TonB-dependent receptor, plug domain"/>
    <property type="match status" value="1"/>
</dbReference>
<dbReference type="PROSITE" id="PS52016">
    <property type="entry name" value="TONB_DEPENDENT_REC_3"/>
    <property type="match status" value="1"/>
</dbReference>
<evidence type="ECO:0000256" key="7">
    <source>
        <dbReference type="ARBA" id="ARBA00023237"/>
    </source>
</evidence>
<evidence type="ECO:0000256" key="2">
    <source>
        <dbReference type="ARBA" id="ARBA00022448"/>
    </source>
</evidence>
<accession>A0ABY5GVM4</accession>
<dbReference type="Pfam" id="PF07715">
    <property type="entry name" value="Plug"/>
    <property type="match status" value="1"/>
</dbReference>
<feature type="signal peptide" evidence="10">
    <location>
        <begin position="1"/>
        <end position="20"/>
    </location>
</feature>
<evidence type="ECO:0000256" key="3">
    <source>
        <dbReference type="ARBA" id="ARBA00022452"/>
    </source>
</evidence>
<sequence length="677" mass="73572">MIKTTLSLAIAAAISAPAFAGHDDKPLVIEITSGLPQVENTLQSETAAVQASPVTDGGELLQSLSGISGIRMGGRAIDPVIRGLSQTQLNILLDGAYIHGGCPNRMDPPTSYSTVDSYDSVTVIKGNRTVVYGGGGPGGTVLFEREWPAFDAKGYSGELSVSYHGNGDRYELGADVAAGSDQGYIRVIGHKTEADNYKDGDGNEVRSSFESLSKSLLAGYRLTDLTTIEVSYETQEEDDVLFAGAGMDSPYADADTTRFKLTHEFEQGVLQQMQLELYNADVKHNMDNYSLRPAGMMQMQAPSTSDTQGGRLIFDARAADVDWTFGMDLQNNERNAELQNAAGVTQRIMWPGAEIKQTGLFAEGEKVLGADDIVKGGLRYDLIKAEATRRDETAGMPAYSSDDIWQLAGAEAGAGEERTEHNLGGFASWTHRLNDQYSVETTLSRSVRTADATERYMARFTMSGDWIGNPELAPEKHHQLEISLQGDLDSVNWSATGWYNRVDDYIVQQTVAAGMKSRDIYRNVSAELYGAELEAAYPLNENWQLGSSLAWTVGNNLDDETSLSRIAPLELNSSLDYQKDRLTMGVEWQLVAGQNDICLSGSANCGGQDVRKTPGYGVVNMHAQYAFNRGLSLIAGVDNLTDKAYTVHESRGDVTTGTSYQVTEPGRSAWIRVTQSF</sequence>
<dbReference type="PANTHER" id="PTHR30069:SF49">
    <property type="entry name" value="OUTER MEMBRANE PROTEIN C"/>
    <property type="match status" value="1"/>
</dbReference>
<keyword evidence="14" id="KW-1185">Reference proteome</keyword>
<dbReference type="InterPro" id="IPR039426">
    <property type="entry name" value="TonB-dep_rcpt-like"/>
</dbReference>
<evidence type="ECO:0000259" key="12">
    <source>
        <dbReference type="Pfam" id="PF07715"/>
    </source>
</evidence>
<keyword evidence="7 8" id="KW-0998">Cell outer membrane</keyword>
<dbReference type="InterPro" id="IPR000531">
    <property type="entry name" value="Beta-barrel_TonB"/>
</dbReference>